<gene>
    <name evidence="2" type="ORF">KTQ36_00655</name>
</gene>
<dbReference type="PANTHER" id="PTHR36919:SF2">
    <property type="entry name" value="BLL6627 PROTEIN"/>
    <property type="match status" value="1"/>
</dbReference>
<accession>A0ABS6V2M9</accession>
<evidence type="ECO:0000313" key="2">
    <source>
        <dbReference type="EMBL" id="MBW0143807.1"/>
    </source>
</evidence>
<name>A0ABS6V2M9_9SPHN</name>
<proteinExistence type="predicted"/>
<dbReference type="Proteomes" id="UP000698028">
    <property type="component" value="Unassembled WGS sequence"/>
</dbReference>
<dbReference type="InterPro" id="IPR019223">
    <property type="entry name" value="DUF2147"/>
</dbReference>
<feature type="domain" description="DUF2147" evidence="1">
    <location>
        <begin position="17"/>
        <end position="120"/>
    </location>
</feature>
<dbReference type="EMBL" id="JAHVAH010000001">
    <property type="protein sequence ID" value="MBW0143807.1"/>
    <property type="molecule type" value="Genomic_DNA"/>
</dbReference>
<comment type="caution">
    <text evidence="2">The sequence shown here is derived from an EMBL/GenBank/DDBJ whole genome shotgun (WGS) entry which is preliminary data.</text>
</comment>
<dbReference type="PANTHER" id="PTHR36919">
    <property type="entry name" value="BLR1215 PROTEIN"/>
    <property type="match status" value="1"/>
</dbReference>
<organism evidence="2 3">
    <name type="scientific">Sphingomicrobium clamense</name>
    <dbReference type="NCBI Taxonomy" id="2851013"/>
    <lineage>
        <taxon>Bacteria</taxon>
        <taxon>Pseudomonadati</taxon>
        <taxon>Pseudomonadota</taxon>
        <taxon>Alphaproteobacteria</taxon>
        <taxon>Sphingomonadales</taxon>
        <taxon>Sphingomonadaceae</taxon>
        <taxon>Sphingomicrobium</taxon>
    </lineage>
</organism>
<sequence>MTAIVPAQAANPAPIEGKWRKGNMEVEIRPCADAWCATVTDASESQRAKARKGSGVELLGLTMIRDLRPDKKPGRYKGRVFIADRDMTVKGTVTVINDQRIKVRGCAVIGLICREREWVRTGR</sequence>
<dbReference type="RefSeq" id="WP_218631866.1">
    <property type="nucleotide sequence ID" value="NZ_JAHVAH010000001.1"/>
</dbReference>
<dbReference type="Pfam" id="PF09917">
    <property type="entry name" value="DUF2147"/>
    <property type="match status" value="1"/>
</dbReference>
<evidence type="ECO:0000259" key="1">
    <source>
        <dbReference type="Pfam" id="PF09917"/>
    </source>
</evidence>
<keyword evidence="3" id="KW-1185">Reference proteome</keyword>
<evidence type="ECO:0000313" key="3">
    <source>
        <dbReference type="Proteomes" id="UP000698028"/>
    </source>
</evidence>
<reference evidence="2 3" key="1">
    <citation type="submission" date="2021-07" db="EMBL/GenBank/DDBJ databases">
        <title>The draft genome sequence of Sphingomicrobium sp. B8.</title>
        <authorList>
            <person name="Mu L."/>
        </authorList>
    </citation>
    <scope>NUCLEOTIDE SEQUENCE [LARGE SCALE GENOMIC DNA]</scope>
    <source>
        <strain evidence="2 3">B8</strain>
    </source>
</reference>
<protein>
    <submittedName>
        <fullName evidence="2">DUF2147 domain-containing protein</fullName>
    </submittedName>
</protein>